<reference evidence="3 4" key="1">
    <citation type="submission" date="2016-10" db="EMBL/GenBank/DDBJ databases">
        <authorList>
            <person name="de Groot N.N."/>
        </authorList>
    </citation>
    <scope>NUCLEOTIDE SEQUENCE [LARGE SCALE GENOMIC DNA]</scope>
    <source>
        <strain evidence="3 4">DSM 24677</strain>
    </source>
</reference>
<dbReference type="EMBL" id="FNPR01000002">
    <property type="protein sequence ID" value="SDY57986.1"/>
    <property type="molecule type" value="Genomic_DNA"/>
</dbReference>
<dbReference type="OrthoDB" id="7355053at2"/>
<protein>
    <submittedName>
        <fullName evidence="3">Holin of 3TMs, for gene-transfer release</fullName>
    </submittedName>
</protein>
<feature type="region of interest" description="Disordered" evidence="1">
    <location>
        <begin position="168"/>
        <end position="194"/>
    </location>
</feature>
<dbReference type="AlphaFoldDB" id="A0A1H3L140"/>
<feature type="transmembrane region" description="Helical" evidence="2">
    <location>
        <begin position="99"/>
        <end position="121"/>
    </location>
</feature>
<organism evidence="3 4">
    <name type="scientific">Lentibacter algarum</name>
    <dbReference type="NCBI Taxonomy" id="576131"/>
    <lineage>
        <taxon>Bacteria</taxon>
        <taxon>Pseudomonadati</taxon>
        <taxon>Pseudomonadota</taxon>
        <taxon>Alphaproteobacteria</taxon>
        <taxon>Rhodobacterales</taxon>
        <taxon>Roseobacteraceae</taxon>
        <taxon>Lentibacter</taxon>
    </lineage>
</organism>
<dbReference type="STRING" id="576131.SAMN05444486_102876"/>
<keyword evidence="2" id="KW-0812">Transmembrane</keyword>
<evidence type="ECO:0000313" key="3">
    <source>
        <dbReference type="EMBL" id="SDY57986.1"/>
    </source>
</evidence>
<dbReference type="Pfam" id="PF11351">
    <property type="entry name" value="GTA_holin_3TM"/>
    <property type="match status" value="1"/>
</dbReference>
<sequence length="194" mass="21419">MGLIERFLTLMFGGGRNALSQTAEVFRENAERQAHREAVLRSAALGQFQDEFSNPPYTRFDRFIDGLNRLPRPMLAFGTIGLFVSAMIEPIWFASRMQGIALVPQPLWWLLGAIVSFYFGARHQVKGQAFQREIAQTLARAPDVARDLADLQALKVGAGHMLSAEQLASGGEASAEDKNPALNDWDQEQGSAGR</sequence>
<keyword evidence="4" id="KW-1185">Reference proteome</keyword>
<accession>A0A1H3L140</accession>
<dbReference type="GeneID" id="78124932"/>
<feature type="transmembrane region" description="Helical" evidence="2">
    <location>
        <begin position="74"/>
        <end position="93"/>
    </location>
</feature>
<name>A0A1H3L140_9RHOB</name>
<evidence type="ECO:0000256" key="1">
    <source>
        <dbReference type="SAM" id="MobiDB-lite"/>
    </source>
</evidence>
<gene>
    <name evidence="3" type="ORF">SAMN05444486_102876</name>
</gene>
<dbReference type="RefSeq" id="WP_089891353.1">
    <property type="nucleotide sequence ID" value="NZ_CALJFH010000034.1"/>
</dbReference>
<evidence type="ECO:0000313" key="4">
    <source>
        <dbReference type="Proteomes" id="UP000199026"/>
    </source>
</evidence>
<proteinExistence type="predicted"/>
<dbReference type="InterPro" id="IPR021497">
    <property type="entry name" value="GTA_holin_3TM"/>
</dbReference>
<keyword evidence="2" id="KW-0472">Membrane</keyword>
<keyword evidence="2" id="KW-1133">Transmembrane helix</keyword>
<evidence type="ECO:0000256" key="2">
    <source>
        <dbReference type="SAM" id="Phobius"/>
    </source>
</evidence>
<dbReference type="Proteomes" id="UP000199026">
    <property type="component" value="Unassembled WGS sequence"/>
</dbReference>